<gene>
    <name evidence="2" type="ORF">JZO85_18595</name>
</gene>
<keyword evidence="1" id="KW-0472">Membrane</keyword>
<keyword evidence="1" id="KW-0812">Transmembrane</keyword>
<feature type="transmembrane region" description="Helical" evidence="1">
    <location>
        <begin position="50"/>
        <end position="72"/>
    </location>
</feature>
<evidence type="ECO:0000313" key="2">
    <source>
        <dbReference type="EMBL" id="MBO0454271.1"/>
    </source>
</evidence>
<proteinExistence type="predicted"/>
<protein>
    <submittedName>
        <fullName evidence="2">Uncharacterized protein</fullName>
    </submittedName>
</protein>
<dbReference type="Proteomes" id="UP000664495">
    <property type="component" value="Unassembled WGS sequence"/>
</dbReference>
<dbReference type="RefSeq" id="WP_207110008.1">
    <property type="nucleotide sequence ID" value="NZ_JAFLVR010000052.1"/>
</dbReference>
<accession>A0ABS3HLE0</accession>
<organism evidence="2 3">
    <name type="scientific">Candidatus Enterococcus murrayae</name>
    <dbReference type="NCBI Taxonomy" id="2815321"/>
    <lineage>
        <taxon>Bacteria</taxon>
        <taxon>Bacillati</taxon>
        <taxon>Bacillota</taxon>
        <taxon>Bacilli</taxon>
        <taxon>Lactobacillales</taxon>
        <taxon>Enterococcaceae</taxon>
        <taxon>Enterococcus</taxon>
    </lineage>
</organism>
<evidence type="ECO:0000256" key="1">
    <source>
        <dbReference type="SAM" id="Phobius"/>
    </source>
</evidence>
<feature type="transmembrane region" description="Helical" evidence="1">
    <location>
        <begin position="7"/>
        <end position="30"/>
    </location>
</feature>
<keyword evidence="3" id="KW-1185">Reference proteome</keyword>
<reference evidence="2 3" key="1">
    <citation type="submission" date="2021-03" db="EMBL/GenBank/DDBJ databases">
        <title>Enterococcal diversity collection.</title>
        <authorList>
            <person name="Gilmore M.S."/>
            <person name="Schwartzman J."/>
            <person name="Van Tyne D."/>
            <person name="Martin M."/>
            <person name="Earl A.M."/>
            <person name="Manson A.L."/>
            <person name="Straub T."/>
            <person name="Salamzade R."/>
            <person name="Saavedra J."/>
            <person name="Lebreton F."/>
            <person name="Prichula J."/>
            <person name="Schaufler K."/>
            <person name="Gaca A."/>
            <person name="Sgardioli B."/>
            <person name="Wagenaar J."/>
            <person name="Strong T."/>
        </authorList>
    </citation>
    <scope>NUCLEOTIDE SEQUENCE [LARGE SCALE GENOMIC DNA]</scope>
    <source>
        <strain evidence="2 3">MJM16</strain>
    </source>
</reference>
<sequence>MKKTNFVVVFWLLLTLISFVIFLFNFHSFWDAISSLIFTSPDAYRSKNDLYREIFTVSPMMIATSISFYIGLKQGLKVYNQS</sequence>
<evidence type="ECO:0000313" key="3">
    <source>
        <dbReference type="Proteomes" id="UP000664495"/>
    </source>
</evidence>
<keyword evidence="1" id="KW-1133">Transmembrane helix</keyword>
<name>A0ABS3HLE0_9ENTE</name>
<comment type="caution">
    <text evidence="2">The sequence shown here is derived from an EMBL/GenBank/DDBJ whole genome shotgun (WGS) entry which is preliminary data.</text>
</comment>
<dbReference type="EMBL" id="JAFLVR010000052">
    <property type="protein sequence ID" value="MBO0454271.1"/>
    <property type="molecule type" value="Genomic_DNA"/>
</dbReference>